<organism evidence="2">
    <name type="scientific">marine sediment metagenome</name>
    <dbReference type="NCBI Taxonomy" id="412755"/>
    <lineage>
        <taxon>unclassified sequences</taxon>
        <taxon>metagenomes</taxon>
        <taxon>ecological metagenomes</taxon>
    </lineage>
</organism>
<evidence type="ECO:0000256" key="1">
    <source>
        <dbReference type="SAM" id="Phobius"/>
    </source>
</evidence>
<evidence type="ECO:0000313" key="2">
    <source>
        <dbReference type="EMBL" id="KKN01276.1"/>
    </source>
</evidence>
<keyword evidence="1" id="KW-1133">Transmembrane helix</keyword>
<protein>
    <submittedName>
        <fullName evidence="2">Uncharacterized protein</fullName>
    </submittedName>
</protein>
<feature type="transmembrane region" description="Helical" evidence="1">
    <location>
        <begin position="107"/>
        <end position="139"/>
    </location>
</feature>
<accession>A0A0F9PJV5</accession>
<feature type="transmembrane region" description="Helical" evidence="1">
    <location>
        <begin position="7"/>
        <end position="23"/>
    </location>
</feature>
<gene>
    <name evidence="2" type="ORF">LCGC14_1129340</name>
</gene>
<comment type="caution">
    <text evidence="2">The sequence shown here is derived from an EMBL/GenBank/DDBJ whole genome shotgun (WGS) entry which is preliminary data.</text>
</comment>
<reference evidence="2" key="1">
    <citation type="journal article" date="2015" name="Nature">
        <title>Complex archaea that bridge the gap between prokaryotes and eukaryotes.</title>
        <authorList>
            <person name="Spang A."/>
            <person name="Saw J.H."/>
            <person name="Jorgensen S.L."/>
            <person name="Zaremba-Niedzwiedzka K."/>
            <person name="Martijn J."/>
            <person name="Lind A.E."/>
            <person name="van Eijk R."/>
            <person name="Schleper C."/>
            <person name="Guy L."/>
            <person name="Ettema T.J."/>
        </authorList>
    </citation>
    <scope>NUCLEOTIDE SEQUENCE</scope>
</reference>
<keyword evidence="1" id="KW-0472">Membrane</keyword>
<sequence length="146" mass="16880">MSWMTTLFLMFIIGSALIGNIMYENDLELKEFKGTEHITSILDWNLTYELIEPTSKDDIISSRIHNIVYKFADFMGYSAFEVTKSGIEFGYENPQYNYDFAFTLLKWLIIALILSALVPLFIPVVAIITIIGMGIVNLFKWMKKKK</sequence>
<proteinExistence type="predicted"/>
<dbReference type="AlphaFoldDB" id="A0A0F9PJV5"/>
<dbReference type="EMBL" id="LAZR01005279">
    <property type="protein sequence ID" value="KKN01276.1"/>
    <property type="molecule type" value="Genomic_DNA"/>
</dbReference>
<keyword evidence="1" id="KW-0812">Transmembrane</keyword>
<name>A0A0F9PJV5_9ZZZZ</name>